<dbReference type="EMBL" id="KL250886">
    <property type="protein sequence ID" value="KGB37449.1"/>
    <property type="molecule type" value="Genomic_DNA"/>
</dbReference>
<proteinExistence type="predicted"/>
<dbReference type="AlphaFoldDB" id="A0A094ZW97"/>
<evidence type="ECO:0000313" key="1">
    <source>
        <dbReference type="EMBL" id="KGB37449.1"/>
    </source>
</evidence>
<protein>
    <submittedName>
        <fullName evidence="1">Uncharacterized protein</fullName>
    </submittedName>
</protein>
<organism evidence="1">
    <name type="scientific">Schistosoma haematobium</name>
    <name type="common">Blood fluke</name>
    <dbReference type="NCBI Taxonomy" id="6185"/>
    <lineage>
        <taxon>Eukaryota</taxon>
        <taxon>Metazoa</taxon>
        <taxon>Spiralia</taxon>
        <taxon>Lophotrochozoa</taxon>
        <taxon>Platyhelminthes</taxon>
        <taxon>Trematoda</taxon>
        <taxon>Digenea</taxon>
        <taxon>Strigeidida</taxon>
        <taxon>Schistosomatoidea</taxon>
        <taxon>Schistosomatidae</taxon>
        <taxon>Schistosoma</taxon>
    </lineage>
</organism>
<name>A0A094ZW97_SCHHA</name>
<reference evidence="1" key="1">
    <citation type="journal article" date="2012" name="Nat. Genet.">
        <title>Whole-genome sequence of Schistosoma haematobium.</title>
        <authorList>
            <person name="Young N.D."/>
            <person name="Jex A.R."/>
            <person name="Li B."/>
            <person name="Liu S."/>
            <person name="Yang L."/>
            <person name="Xiong Z."/>
            <person name="Li Y."/>
            <person name="Cantacessi C."/>
            <person name="Hall R.S."/>
            <person name="Xu X."/>
            <person name="Chen F."/>
            <person name="Wu X."/>
            <person name="Zerlotini A."/>
            <person name="Oliveira G."/>
            <person name="Hofmann A."/>
            <person name="Zhang G."/>
            <person name="Fang X."/>
            <person name="Kang Y."/>
            <person name="Campbell B.E."/>
            <person name="Loukas A."/>
            <person name="Ranganathan S."/>
            <person name="Rollinson D."/>
            <person name="Rinaldi G."/>
            <person name="Brindley P.J."/>
            <person name="Yang H."/>
            <person name="Wang J."/>
            <person name="Wang J."/>
            <person name="Gasser R.B."/>
        </authorList>
    </citation>
    <scope>NUCLEOTIDE SEQUENCE [LARGE SCALE GENOMIC DNA]</scope>
</reference>
<accession>A0A094ZW97</accession>
<gene>
    <name evidence="1" type="ORF">MS3_05790</name>
</gene>
<sequence>MIGNDMITYQIQQRKHIMDFGNLVNSEHLRQHRRSCVVLSPTPTSPFHVKAPIRLIGEIDDWNSPTCSNDSE</sequence>